<dbReference type="InterPro" id="IPR011991">
    <property type="entry name" value="ArsR-like_HTH"/>
</dbReference>
<name>A0A923M4B7_9BURK</name>
<dbReference type="EMBL" id="JACORU010000001">
    <property type="protein sequence ID" value="MBC5763947.1"/>
    <property type="molecule type" value="Genomic_DNA"/>
</dbReference>
<keyword evidence="1" id="KW-0805">Transcription regulation</keyword>
<dbReference type="PRINTS" id="PR00778">
    <property type="entry name" value="HTHARSR"/>
</dbReference>
<comment type="caution">
    <text evidence="5">The sequence shown here is derived from an EMBL/GenBank/DDBJ whole genome shotgun (WGS) entry which is preliminary data.</text>
</comment>
<organism evidence="5 6">
    <name type="scientific">Ramlibacter albus</name>
    <dbReference type="NCBI Taxonomy" id="2079448"/>
    <lineage>
        <taxon>Bacteria</taxon>
        <taxon>Pseudomonadati</taxon>
        <taxon>Pseudomonadota</taxon>
        <taxon>Betaproteobacteria</taxon>
        <taxon>Burkholderiales</taxon>
        <taxon>Comamonadaceae</taxon>
        <taxon>Ramlibacter</taxon>
    </lineage>
</organism>
<proteinExistence type="predicted"/>
<dbReference type="Proteomes" id="UP000596827">
    <property type="component" value="Unassembled WGS sequence"/>
</dbReference>
<dbReference type="SMART" id="SM00418">
    <property type="entry name" value="HTH_ARSR"/>
    <property type="match status" value="1"/>
</dbReference>
<dbReference type="PANTHER" id="PTHR43132">
    <property type="entry name" value="ARSENICAL RESISTANCE OPERON REPRESSOR ARSR-RELATED"/>
    <property type="match status" value="1"/>
</dbReference>
<keyword evidence="3" id="KW-0804">Transcription</keyword>
<dbReference type="RefSeq" id="WP_187080359.1">
    <property type="nucleotide sequence ID" value="NZ_JACORU010000001.1"/>
</dbReference>
<dbReference type="GO" id="GO:0003700">
    <property type="term" value="F:DNA-binding transcription factor activity"/>
    <property type="evidence" value="ECO:0007669"/>
    <property type="project" value="InterPro"/>
</dbReference>
<evidence type="ECO:0000256" key="1">
    <source>
        <dbReference type="ARBA" id="ARBA00023015"/>
    </source>
</evidence>
<dbReference type="InterPro" id="IPR036390">
    <property type="entry name" value="WH_DNA-bd_sf"/>
</dbReference>
<evidence type="ECO:0000313" key="5">
    <source>
        <dbReference type="EMBL" id="MBC5763947.1"/>
    </source>
</evidence>
<accession>A0A923M4B7</accession>
<sequence length="117" mass="12920">MEGLTPEALQHVATYFQALAEPMRLRLLNELRTGERNVGELAEAAGTSMANVSRHLSFLTQRGMVERETRGTAAYYRIADPAVYKLCDIVCGSIARVHERQALGAAAFARAGRRRSK</sequence>
<dbReference type="PANTHER" id="PTHR43132:SF9">
    <property type="entry name" value="ARSR FAMILY TRANSCRIPTIONAL REGULATORY PROTEIN"/>
    <property type="match status" value="1"/>
</dbReference>
<evidence type="ECO:0000256" key="3">
    <source>
        <dbReference type="ARBA" id="ARBA00023163"/>
    </source>
</evidence>
<evidence type="ECO:0000259" key="4">
    <source>
        <dbReference type="PROSITE" id="PS50987"/>
    </source>
</evidence>
<dbReference type="Pfam" id="PF01022">
    <property type="entry name" value="HTH_5"/>
    <property type="match status" value="1"/>
</dbReference>
<dbReference type="NCBIfam" id="NF033788">
    <property type="entry name" value="HTH_metalloreg"/>
    <property type="match status" value="1"/>
</dbReference>
<feature type="domain" description="HTH arsR-type" evidence="4">
    <location>
        <begin position="4"/>
        <end position="98"/>
    </location>
</feature>
<dbReference type="InterPro" id="IPR036388">
    <property type="entry name" value="WH-like_DNA-bd_sf"/>
</dbReference>
<dbReference type="PROSITE" id="PS50987">
    <property type="entry name" value="HTH_ARSR_2"/>
    <property type="match status" value="1"/>
</dbReference>
<keyword evidence="6" id="KW-1185">Reference proteome</keyword>
<dbReference type="CDD" id="cd00090">
    <property type="entry name" value="HTH_ARSR"/>
    <property type="match status" value="1"/>
</dbReference>
<dbReference type="SUPFAM" id="SSF46785">
    <property type="entry name" value="Winged helix' DNA-binding domain"/>
    <property type="match status" value="1"/>
</dbReference>
<reference evidence="5" key="1">
    <citation type="submission" date="2020-08" db="EMBL/GenBank/DDBJ databases">
        <title>Ramlibacter sp. GTP1 16S ribosomal RNA gene genome sequencing and assembly.</title>
        <authorList>
            <person name="Kang M."/>
        </authorList>
    </citation>
    <scope>NUCLEOTIDE SEQUENCE</scope>
    <source>
        <strain evidence="5">GTP1</strain>
    </source>
</reference>
<evidence type="ECO:0000313" key="6">
    <source>
        <dbReference type="Proteomes" id="UP000596827"/>
    </source>
</evidence>
<dbReference type="InterPro" id="IPR001845">
    <property type="entry name" value="HTH_ArsR_DNA-bd_dom"/>
</dbReference>
<dbReference type="AlphaFoldDB" id="A0A923M4B7"/>
<gene>
    <name evidence="5" type="ORF">H8R02_05760</name>
</gene>
<dbReference type="Gene3D" id="1.10.10.10">
    <property type="entry name" value="Winged helix-like DNA-binding domain superfamily/Winged helix DNA-binding domain"/>
    <property type="match status" value="1"/>
</dbReference>
<dbReference type="GO" id="GO:0003677">
    <property type="term" value="F:DNA binding"/>
    <property type="evidence" value="ECO:0007669"/>
    <property type="project" value="UniProtKB-KW"/>
</dbReference>
<protein>
    <submittedName>
        <fullName evidence="5">Winged helix-turn-helix transcriptional regulator</fullName>
    </submittedName>
</protein>
<evidence type="ECO:0000256" key="2">
    <source>
        <dbReference type="ARBA" id="ARBA00023125"/>
    </source>
</evidence>
<keyword evidence="2" id="KW-0238">DNA-binding</keyword>
<dbReference type="InterPro" id="IPR051011">
    <property type="entry name" value="Metal_resp_trans_reg"/>
</dbReference>